<organism evidence="1 2">
    <name type="scientific">Siccirubricoccus soli</name>
    <dbReference type="NCBI Taxonomy" id="2899147"/>
    <lineage>
        <taxon>Bacteria</taxon>
        <taxon>Pseudomonadati</taxon>
        <taxon>Pseudomonadota</taxon>
        <taxon>Alphaproteobacteria</taxon>
        <taxon>Acetobacterales</taxon>
        <taxon>Roseomonadaceae</taxon>
        <taxon>Siccirubricoccus</taxon>
    </lineage>
</organism>
<evidence type="ECO:0000313" key="2">
    <source>
        <dbReference type="Proteomes" id="UP001523392"/>
    </source>
</evidence>
<proteinExistence type="predicted"/>
<name>A0ABT1CZV7_9PROT</name>
<accession>A0ABT1CZV7</accession>
<keyword evidence="2" id="KW-1185">Reference proteome</keyword>
<comment type="caution">
    <text evidence="1">The sequence shown here is derived from an EMBL/GenBank/DDBJ whole genome shotgun (WGS) entry which is preliminary data.</text>
</comment>
<gene>
    <name evidence="1" type="ORF">JYK14_03330</name>
</gene>
<reference evidence="1 2" key="1">
    <citation type="submission" date="2021-12" db="EMBL/GenBank/DDBJ databases">
        <title>Siccirubricoccus leaddurans sp. nov., a high concentration Zn2+ tolerance bacterium.</title>
        <authorList>
            <person name="Cao Y."/>
        </authorList>
    </citation>
    <scope>NUCLEOTIDE SEQUENCE [LARGE SCALE GENOMIC DNA]</scope>
    <source>
        <strain evidence="1 2">KC 17139</strain>
    </source>
</reference>
<evidence type="ECO:0000313" key="1">
    <source>
        <dbReference type="EMBL" id="MCO6415208.1"/>
    </source>
</evidence>
<sequence length="222" mass="24209">MNLFEQRGSAQTLPASVQRDIRCFFGSQKAAVERARSALFESGSAEHTAAAAAQAATEGLGVLAAKDGDYTFHASLLQQQPAPLRILLGCAERLEPISSNVDLLKVHGSGHRVSYLRFDDFAGRPLPVLAWRLVVDLRRRRAEDVPVDGPEGRRVLLGKARLMPSDAPGRDRQERFDRVLRSRGVLVQEGLGPGTHALARRLAAAGIVRRDRTSGEPEADRC</sequence>
<dbReference type="Proteomes" id="UP001523392">
    <property type="component" value="Unassembled WGS sequence"/>
</dbReference>
<protein>
    <submittedName>
        <fullName evidence="1">Uncharacterized protein</fullName>
    </submittedName>
</protein>
<dbReference type="RefSeq" id="WP_252951804.1">
    <property type="nucleotide sequence ID" value="NZ_JAFIRR010000016.1"/>
</dbReference>
<dbReference type="EMBL" id="JAFIRR010000016">
    <property type="protein sequence ID" value="MCO6415208.1"/>
    <property type="molecule type" value="Genomic_DNA"/>
</dbReference>